<proteinExistence type="predicted"/>
<gene>
    <name evidence="1" type="ORF">L323_14365</name>
</gene>
<evidence type="ECO:0000313" key="2">
    <source>
        <dbReference type="Proteomes" id="UP000016860"/>
    </source>
</evidence>
<organism evidence="1 2">
    <name type="scientific">Ruminiclostridium papyrosolvens C7</name>
    <dbReference type="NCBI Taxonomy" id="1330534"/>
    <lineage>
        <taxon>Bacteria</taxon>
        <taxon>Bacillati</taxon>
        <taxon>Bacillota</taxon>
        <taxon>Clostridia</taxon>
        <taxon>Eubacteriales</taxon>
        <taxon>Oscillospiraceae</taxon>
        <taxon>Ruminiclostridium</taxon>
    </lineage>
</organism>
<evidence type="ECO:0000313" key="1">
    <source>
        <dbReference type="EMBL" id="EPR10210.1"/>
    </source>
</evidence>
<protein>
    <submittedName>
        <fullName evidence="1">Uncharacterized protein</fullName>
    </submittedName>
</protein>
<dbReference type="EMBL" id="ATAY01000070">
    <property type="protein sequence ID" value="EPR10210.1"/>
    <property type="molecule type" value="Genomic_DNA"/>
</dbReference>
<comment type="caution">
    <text evidence="1">The sequence shown here is derived from an EMBL/GenBank/DDBJ whole genome shotgun (WGS) entry which is preliminary data.</text>
</comment>
<dbReference type="STRING" id="1330534.L323_14365"/>
<dbReference type="Proteomes" id="UP000016860">
    <property type="component" value="Unassembled WGS sequence"/>
</dbReference>
<name>U4R0E8_9FIRM</name>
<sequence>MKYDLEFWDALDKIVSNSEYMKGMLIRKE</sequence>
<dbReference type="AlphaFoldDB" id="U4R0E8"/>
<reference evidence="1 2" key="1">
    <citation type="journal article" date="2013" name="Genome Announc.">
        <title>Draft Genome Sequence of the Cellulolytic Bacterium Clostridium papyrosolvens C7 (ATCC 700395).</title>
        <authorList>
            <person name="Zepeda V."/>
            <person name="Dassa B."/>
            <person name="Borovok I."/>
            <person name="Lamed R."/>
            <person name="Bayer E.A."/>
            <person name="Cate J.H."/>
        </authorList>
    </citation>
    <scope>NUCLEOTIDE SEQUENCE [LARGE SCALE GENOMIC DNA]</scope>
    <source>
        <strain evidence="1 2">C7</strain>
    </source>
</reference>
<accession>U4R0E8</accession>
<dbReference type="PATRIC" id="fig|1330534.3.peg.2849"/>